<feature type="domain" description="VOC" evidence="2">
    <location>
        <begin position="4"/>
        <end position="123"/>
    </location>
</feature>
<proteinExistence type="predicted"/>
<dbReference type="GO" id="GO:0046872">
    <property type="term" value="F:metal ion binding"/>
    <property type="evidence" value="ECO:0007669"/>
    <property type="project" value="UniProtKB-KW"/>
</dbReference>
<evidence type="ECO:0000313" key="3">
    <source>
        <dbReference type="EMBL" id="TDF93265.1"/>
    </source>
</evidence>
<dbReference type="SUPFAM" id="SSF54593">
    <property type="entry name" value="Glyoxalase/Bleomycin resistance protein/Dihydroxybiphenyl dioxygenase"/>
    <property type="match status" value="2"/>
</dbReference>
<dbReference type="PANTHER" id="PTHR43048">
    <property type="entry name" value="METHYLMALONYL-COA EPIMERASE"/>
    <property type="match status" value="1"/>
</dbReference>
<dbReference type="PANTHER" id="PTHR43048:SF5">
    <property type="entry name" value="BLR5325 PROTEIN"/>
    <property type="match status" value="1"/>
</dbReference>
<feature type="domain" description="VOC" evidence="2">
    <location>
        <begin position="138"/>
        <end position="257"/>
    </location>
</feature>
<dbReference type="Pfam" id="PF00903">
    <property type="entry name" value="Glyoxalase"/>
    <property type="match status" value="2"/>
</dbReference>
<dbReference type="EMBL" id="SMRT01000017">
    <property type="protein sequence ID" value="TDF93265.1"/>
    <property type="molecule type" value="Genomic_DNA"/>
</dbReference>
<dbReference type="InterPro" id="IPR051785">
    <property type="entry name" value="MMCE/EMCE_epimerase"/>
</dbReference>
<dbReference type="AlphaFoldDB" id="A0A4R5KF07"/>
<evidence type="ECO:0000259" key="2">
    <source>
        <dbReference type="PROSITE" id="PS51819"/>
    </source>
</evidence>
<comment type="caution">
    <text evidence="3">The sequence shown here is derived from an EMBL/GenBank/DDBJ whole genome shotgun (WGS) entry which is preliminary data.</text>
</comment>
<dbReference type="RefSeq" id="WP_133234328.1">
    <property type="nucleotide sequence ID" value="NZ_SMRT01000017.1"/>
</dbReference>
<dbReference type="InterPro" id="IPR037523">
    <property type="entry name" value="VOC_core"/>
</dbReference>
<evidence type="ECO:0000256" key="1">
    <source>
        <dbReference type="ARBA" id="ARBA00022723"/>
    </source>
</evidence>
<gene>
    <name evidence="3" type="ORF">E1757_27670</name>
</gene>
<keyword evidence="1" id="KW-0479">Metal-binding</keyword>
<dbReference type="GO" id="GO:0004493">
    <property type="term" value="F:methylmalonyl-CoA epimerase activity"/>
    <property type="evidence" value="ECO:0007669"/>
    <property type="project" value="TreeGrafter"/>
</dbReference>
<dbReference type="Proteomes" id="UP000295636">
    <property type="component" value="Unassembled WGS sequence"/>
</dbReference>
<name>A0A4R5KF07_9BACL</name>
<dbReference type="InterPro" id="IPR029068">
    <property type="entry name" value="Glyas_Bleomycin-R_OHBP_Dase"/>
</dbReference>
<dbReference type="Gene3D" id="3.10.180.10">
    <property type="entry name" value="2,3-Dihydroxybiphenyl 1,2-Dioxygenase, domain 1"/>
    <property type="match status" value="2"/>
</dbReference>
<protein>
    <recommendedName>
        <fullName evidence="2">VOC domain-containing protein</fullName>
    </recommendedName>
</protein>
<dbReference type="CDD" id="cd06587">
    <property type="entry name" value="VOC"/>
    <property type="match status" value="1"/>
</dbReference>
<dbReference type="OrthoDB" id="9796521at2"/>
<organism evidence="3 4">
    <name type="scientific">Paenibacillus piri</name>
    <dbReference type="NCBI Taxonomy" id="2547395"/>
    <lineage>
        <taxon>Bacteria</taxon>
        <taxon>Bacillati</taxon>
        <taxon>Bacillota</taxon>
        <taxon>Bacilli</taxon>
        <taxon>Bacillales</taxon>
        <taxon>Paenibacillaceae</taxon>
        <taxon>Paenibacillus</taxon>
    </lineage>
</organism>
<keyword evidence="4" id="KW-1185">Reference proteome</keyword>
<evidence type="ECO:0000313" key="4">
    <source>
        <dbReference type="Proteomes" id="UP000295636"/>
    </source>
</evidence>
<sequence>MIYELNHVGAFVKDAEKSVDFYTRILGAQVVREAMIPATNTKCIYVQLAGGMIELLAPGDLSSRSVYGFDHVAFSTDSIDRDFESITAAGYKPLVQPKVAGSGHGRIAFLSDPNGVRIELIERDDTYRKPEKTSDILSFDHISLLANDLEAAEAFYGGQTGMTVLKRFYLEPPRDLTMVYVNHGYDVIEFLHRKEPQAGDLIGHIALRVANVDAMAEKLSAQGVAFEPGSPKNAGTGLGRVAVFRGPDGEKIEILDRSDLRDL</sequence>
<reference evidence="3 4" key="1">
    <citation type="submission" date="2019-03" db="EMBL/GenBank/DDBJ databases">
        <title>This is whole genome sequence of Paenibacillus sp MS74 strain.</title>
        <authorList>
            <person name="Trinh H.N."/>
        </authorList>
    </citation>
    <scope>NUCLEOTIDE SEQUENCE [LARGE SCALE GENOMIC DNA]</scope>
    <source>
        <strain evidence="3 4">MS74</strain>
    </source>
</reference>
<accession>A0A4R5KF07</accession>
<dbReference type="GO" id="GO:0046491">
    <property type="term" value="P:L-methylmalonyl-CoA metabolic process"/>
    <property type="evidence" value="ECO:0007669"/>
    <property type="project" value="TreeGrafter"/>
</dbReference>
<dbReference type="InterPro" id="IPR004360">
    <property type="entry name" value="Glyas_Fos-R_dOase_dom"/>
</dbReference>
<dbReference type="PROSITE" id="PS51819">
    <property type="entry name" value="VOC"/>
    <property type="match status" value="2"/>
</dbReference>